<dbReference type="Proteomes" id="UP000015104">
    <property type="component" value="Unassembled WGS sequence"/>
</dbReference>
<evidence type="ECO:0000256" key="1">
    <source>
        <dbReference type="SAM" id="Coils"/>
    </source>
</evidence>
<keyword evidence="3" id="KW-1185">Reference proteome</keyword>
<reference evidence="3" key="1">
    <citation type="submission" date="2011-08" db="EMBL/GenBank/DDBJ databases">
        <authorList>
            <person name="Rombauts S."/>
        </authorList>
    </citation>
    <scope>NUCLEOTIDE SEQUENCE</scope>
    <source>
        <strain evidence="3">London</strain>
    </source>
</reference>
<proteinExistence type="predicted"/>
<dbReference type="HOGENOM" id="CLU_138783_0_0_1"/>
<dbReference type="EMBL" id="CAEY01001382">
    <property type="status" value="NOT_ANNOTATED_CDS"/>
    <property type="molecule type" value="Genomic_DNA"/>
</dbReference>
<sequence length="108" mass="13090">MFNSEDIELAIERVRSYEDQEARIERLLVRNQRLLAQNQHLHARNQELKDELEEIRNELAEKDQFIRYIDLRCEAAFGFPPEVCQERYARWVESRVRELELRDSSRGL</sequence>
<evidence type="ECO:0000313" key="2">
    <source>
        <dbReference type="EnsemblMetazoa" id="tetur04g08980.1"/>
    </source>
</evidence>
<reference evidence="2" key="2">
    <citation type="submission" date="2015-06" db="UniProtKB">
        <authorList>
            <consortium name="EnsemblMetazoa"/>
        </authorList>
    </citation>
    <scope>IDENTIFICATION</scope>
</reference>
<dbReference type="EnsemblMetazoa" id="tetur04g08980.1">
    <property type="protein sequence ID" value="tetur04g08980.1"/>
    <property type="gene ID" value="tetur04g08980"/>
</dbReference>
<organism evidence="2 3">
    <name type="scientific">Tetranychus urticae</name>
    <name type="common">Two-spotted spider mite</name>
    <dbReference type="NCBI Taxonomy" id="32264"/>
    <lineage>
        <taxon>Eukaryota</taxon>
        <taxon>Metazoa</taxon>
        <taxon>Ecdysozoa</taxon>
        <taxon>Arthropoda</taxon>
        <taxon>Chelicerata</taxon>
        <taxon>Arachnida</taxon>
        <taxon>Acari</taxon>
        <taxon>Acariformes</taxon>
        <taxon>Trombidiformes</taxon>
        <taxon>Prostigmata</taxon>
        <taxon>Eleutherengona</taxon>
        <taxon>Raphignathae</taxon>
        <taxon>Tetranychoidea</taxon>
        <taxon>Tetranychidae</taxon>
        <taxon>Tetranychus</taxon>
    </lineage>
</organism>
<protein>
    <submittedName>
        <fullName evidence="2">Uncharacterized protein</fullName>
    </submittedName>
</protein>
<evidence type="ECO:0000313" key="3">
    <source>
        <dbReference type="Proteomes" id="UP000015104"/>
    </source>
</evidence>
<keyword evidence="1" id="KW-0175">Coiled coil</keyword>
<accession>T1K3J8</accession>
<name>T1K3J8_TETUR</name>
<dbReference type="AlphaFoldDB" id="T1K3J8"/>
<feature type="coiled-coil region" evidence="1">
    <location>
        <begin position="7"/>
        <end position="65"/>
    </location>
</feature>